<evidence type="ECO:0000256" key="1">
    <source>
        <dbReference type="ARBA" id="ARBA00001971"/>
    </source>
</evidence>
<name>A0ABY6UN96_BIOOC</name>
<evidence type="ECO:0000256" key="2">
    <source>
        <dbReference type="ARBA" id="ARBA00010617"/>
    </source>
</evidence>
<dbReference type="PRINTS" id="PR00463">
    <property type="entry name" value="EP450I"/>
</dbReference>
<dbReference type="PANTHER" id="PTHR24305:SF232">
    <property type="entry name" value="P450, PUTATIVE (EUROFUNG)-RELATED"/>
    <property type="match status" value="1"/>
</dbReference>
<gene>
    <name evidence="6" type="ORF">CLO192961_LOCUS305718</name>
</gene>
<dbReference type="InterPro" id="IPR001128">
    <property type="entry name" value="Cyt_P450"/>
</dbReference>
<sequence>MATLSLATLSWLLVLTQLLVLLVSWLVSPLRDIPGPALASFSRLWHIIHIVRGDQNVELDALHDKHGPFVRIAPDEVSVSHPEGIKKILLAPLHKGYWYKALAIPDYRFQTPMSTTDPKKKNEMSRHFAAGYTLSNLLQNEEAVDSTVRMFLSHLDGFAESGKAFELDRYFTFLAFDVVGEMLFSKQFGFLKQNRDVGSAIQNGIVLSVYASVIGFFRLAHVALLGNPLMTWLGLLPMGHLYDTIVRALDERLDNRDSRFDAVAHWFRAIERNPGKVKERDVYAIATGTVGAGSDTVSCALQSFVYHMNRHPNAWQRVREEMDEVTKTGICHGQVISFADALKLPFLQVCIKEALRVFAPVPMGLPRVASEGGLTVGDRHFPAGTILSINPWVMMRDKEIWGPDAREFNPDRWLSDNASSLDKYFMPWGQGYNSCPGQHVAKIELSKVAATLVRDYSFRQVDPNQVWQWKACFTMVPHSWPCYIEKRT</sequence>
<organism evidence="6 7">
    <name type="scientific">Bionectria ochroleuca</name>
    <name type="common">Gliocladium roseum</name>
    <dbReference type="NCBI Taxonomy" id="29856"/>
    <lineage>
        <taxon>Eukaryota</taxon>
        <taxon>Fungi</taxon>
        <taxon>Dikarya</taxon>
        <taxon>Ascomycota</taxon>
        <taxon>Pezizomycotina</taxon>
        <taxon>Sordariomycetes</taxon>
        <taxon>Hypocreomycetidae</taxon>
        <taxon>Hypocreales</taxon>
        <taxon>Bionectriaceae</taxon>
        <taxon>Clonostachys</taxon>
    </lineage>
</organism>
<comment type="cofactor">
    <cofactor evidence="1">
        <name>heme</name>
        <dbReference type="ChEBI" id="CHEBI:30413"/>
    </cofactor>
</comment>
<accession>A0ABY6UN96</accession>
<reference evidence="6 7" key="1">
    <citation type="submission" date="2019-06" db="EMBL/GenBank/DDBJ databases">
        <authorList>
            <person name="Broberg M."/>
        </authorList>
    </citation>
    <scope>NUCLEOTIDE SEQUENCE [LARGE SCALE GENOMIC DNA]</scope>
</reference>
<evidence type="ECO:0000313" key="7">
    <source>
        <dbReference type="Proteomes" id="UP000766486"/>
    </source>
</evidence>
<dbReference type="SUPFAM" id="SSF48264">
    <property type="entry name" value="Cytochrome P450"/>
    <property type="match status" value="1"/>
</dbReference>
<evidence type="ECO:0000256" key="3">
    <source>
        <dbReference type="ARBA" id="ARBA00022617"/>
    </source>
</evidence>
<evidence type="ECO:0000313" key="6">
    <source>
        <dbReference type="EMBL" id="VUC31721.1"/>
    </source>
</evidence>
<dbReference type="Pfam" id="PF00067">
    <property type="entry name" value="p450"/>
    <property type="match status" value="1"/>
</dbReference>
<dbReference type="InterPro" id="IPR036396">
    <property type="entry name" value="Cyt_P450_sf"/>
</dbReference>
<dbReference type="EMBL" id="CABFNS010000833">
    <property type="protein sequence ID" value="VUC31721.1"/>
    <property type="molecule type" value="Genomic_DNA"/>
</dbReference>
<keyword evidence="5" id="KW-0408">Iron</keyword>
<dbReference type="CDD" id="cd11060">
    <property type="entry name" value="CYP57A1-like"/>
    <property type="match status" value="1"/>
</dbReference>
<evidence type="ECO:0000256" key="5">
    <source>
        <dbReference type="ARBA" id="ARBA00023004"/>
    </source>
</evidence>
<dbReference type="InterPro" id="IPR002401">
    <property type="entry name" value="Cyt_P450_E_grp-I"/>
</dbReference>
<comment type="caution">
    <text evidence="6">The sequence shown here is derived from an EMBL/GenBank/DDBJ whole genome shotgun (WGS) entry which is preliminary data.</text>
</comment>
<comment type="similarity">
    <text evidence="2">Belongs to the cytochrome P450 family.</text>
</comment>
<keyword evidence="4" id="KW-0479">Metal-binding</keyword>
<dbReference type="PANTHER" id="PTHR24305">
    <property type="entry name" value="CYTOCHROME P450"/>
    <property type="match status" value="1"/>
</dbReference>
<dbReference type="PRINTS" id="PR00385">
    <property type="entry name" value="P450"/>
</dbReference>
<keyword evidence="3" id="KW-0349">Heme</keyword>
<dbReference type="Gene3D" id="1.10.630.10">
    <property type="entry name" value="Cytochrome P450"/>
    <property type="match status" value="1"/>
</dbReference>
<dbReference type="Proteomes" id="UP000766486">
    <property type="component" value="Unassembled WGS sequence"/>
</dbReference>
<evidence type="ECO:0000256" key="4">
    <source>
        <dbReference type="ARBA" id="ARBA00022723"/>
    </source>
</evidence>
<protein>
    <submittedName>
        <fullName evidence="6">Uncharacterized protein</fullName>
    </submittedName>
</protein>
<keyword evidence="7" id="KW-1185">Reference proteome</keyword>
<proteinExistence type="inferred from homology"/>
<dbReference type="InterPro" id="IPR050121">
    <property type="entry name" value="Cytochrome_P450_monoxygenase"/>
</dbReference>